<gene>
    <name evidence="2" type="ORF">B1813_09370</name>
</gene>
<evidence type="ECO:0008006" key="4">
    <source>
        <dbReference type="Google" id="ProtNLM"/>
    </source>
</evidence>
<name>A0A1V9A7V4_SACPI</name>
<keyword evidence="1" id="KW-0812">Transmembrane</keyword>
<evidence type="ECO:0000256" key="1">
    <source>
        <dbReference type="SAM" id="Phobius"/>
    </source>
</evidence>
<dbReference type="Pfam" id="PF12679">
    <property type="entry name" value="ABC2_membrane_2"/>
    <property type="match status" value="1"/>
</dbReference>
<dbReference type="GO" id="GO:0140359">
    <property type="term" value="F:ABC-type transporter activity"/>
    <property type="evidence" value="ECO:0007669"/>
    <property type="project" value="InterPro"/>
</dbReference>
<feature type="transmembrane region" description="Helical" evidence="1">
    <location>
        <begin position="72"/>
        <end position="95"/>
    </location>
</feature>
<keyword evidence="1" id="KW-0472">Membrane</keyword>
<evidence type="ECO:0000313" key="3">
    <source>
        <dbReference type="Proteomes" id="UP000192591"/>
    </source>
</evidence>
<reference evidence="2 3" key="1">
    <citation type="submission" date="2017-02" db="EMBL/GenBank/DDBJ databases">
        <title>Draft genome of Saccharomonospora sp. 154.</title>
        <authorList>
            <person name="Alonso-Carmona G.S."/>
            <person name="De La Haba R."/>
            <person name="Vera-Gargallo B."/>
            <person name="Sandoval-Trujillo A.H."/>
            <person name="Ramirez-Duran N."/>
            <person name="Ventosa A."/>
        </authorList>
    </citation>
    <scope>NUCLEOTIDE SEQUENCE [LARGE SCALE GENOMIC DNA]</scope>
    <source>
        <strain evidence="2 3">LRS4.154</strain>
    </source>
</reference>
<evidence type="ECO:0000313" key="2">
    <source>
        <dbReference type="EMBL" id="OQO93163.1"/>
    </source>
</evidence>
<dbReference type="PANTHER" id="PTHR37305">
    <property type="entry name" value="INTEGRAL MEMBRANE PROTEIN-RELATED"/>
    <property type="match status" value="1"/>
</dbReference>
<sequence length="288" mass="29521">MWTFPTTTRERAPLGRLLRSELSLIFRRPRTLVVLGLLGMIPVIIGIALTVIDGPGGPPDGGTGGGNGDALLTSAAGNALVLPVAALMVSLSLMLPLATAMAGADAVAGEQTHGTLRGWLLAPVARGRVLLVKAVGVAAFALVATLIMALTGVLTGLLLNGTDSLFTLSGTTLSLPEALGRVLLTTVWVAVQLWAVGAVALAISTTTEHPMIVLVSVLGGLVLFSVLSALDALSWLHPLLLNTSWTALVDVLRDPLPLDGLGEGVLRAACYAVIATSLATARILTRDG</sequence>
<dbReference type="EMBL" id="MWIH01000005">
    <property type="protein sequence ID" value="OQO93163.1"/>
    <property type="molecule type" value="Genomic_DNA"/>
</dbReference>
<feature type="transmembrane region" description="Helical" evidence="1">
    <location>
        <begin position="32"/>
        <end position="52"/>
    </location>
</feature>
<feature type="transmembrane region" description="Helical" evidence="1">
    <location>
        <begin position="265"/>
        <end position="284"/>
    </location>
</feature>
<accession>A0A1V9A7V4</accession>
<dbReference type="AlphaFoldDB" id="A0A1V9A7V4"/>
<protein>
    <recommendedName>
        <fullName evidence="4">ABC-type transport system involved in multi-copper enzyme maturation, permease component</fullName>
    </recommendedName>
</protein>
<organism evidence="2 3">
    <name type="scientific">Saccharomonospora piscinae</name>
    <dbReference type="NCBI Taxonomy" id="687388"/>
    <lineage>
        <taxon>Bacteria</taxon>
        <taxon>Bacillati</taxon>
        <taxon>Actinomycetota</taxon>
        <taxon>Actinomycetes</taxon>
        <taxon>Pseudonocardiales</taxon>
        <taxon>Pseudonocardiaceae</taxon>
        <taxon>Saccharomonospora</taxon>
    </lineage>
</organism>
<proteinExistence type="predicted"/>
<feature type="transmembrane region" description="Helical" evidence="1">
    <location>
        <begin position="211"/>
        <end position="236"/>
    </location>
</feature>
<dbReference type="STRING" id="1962155.B1813_09370"/>
<dbReference type="PANTHER" id="PTHR37305:SF1">
    <property type="entry name" value="MEMBRANE PROTEIN"/>
    <property type="match status" value="1"/>
</dbReference>
<comment type="caution">
    <text evidence="2">The sequence shown here is derived from an EMBL/GenBank/DDBJ whole genome shotgun (WGS) entry which is preliminary data.</text>
</comment>
<keyword evidence="3" id="KW-1185">Reference proteome</keyword>
<dbReference type="Proteomes" id="UP000192591">
    <property type="component" value="Unassembled WGS sequence"/>
</dbReference>
<dbReference type="GO" id="GO:0005886">
    <property type="term" value="C:plasma membrane"/>
    <property type="evidence" value="ECO:0007669"/>
    <property type="project" value="UniProtKB-SubCell"/>
</dbReference>
<keyword evidence="1" id="KW-1133">Transmembrane helix</keyword>
<feature type="transmembrane region" description="Helical" evidence="1">
    <location>
        <begin position="135"/>
        <end position="159"/>
    </location>
</feature>
<feature type="transmembrane region" description="Helical" evidence="1">
    <location>
        <begin position="179"/>
        <end position="204"/>
    </location>
</feature>